<feature type="coiled-coil region" evidence="1">
    <location>
        <begin position="307"/>
        <end position="334"/>
    </location>
</feature>
<evidence type="ECO:0000313" key="3">
    <source>
        <dbReference type="Proteomes" id="UP000054107"/>
    </source>
</evidence>
<dbReference type="SUPFAM" id="SSF53067">
    <property type="entry name" value="Actin-like ATPase domain"/>
    <property type="match status" value="1"/>
</dbReference>
<name>A0A0B7NJA5_9FUNG</name>
<dbReference type="EMBL" id="LN733683">
    <property type="protein sequence ID" value="CEP17477.1"/>
    <property type="molecule type" value="Genomic_DNA"/>
</dbReference>
<dbReference type="OrthoDB" id="2963168at2759"/>
<organism evidence="2 3">
    <name type="scientific">Parasitella parasitica</name>
    <dbReference type="NCBI Taxonomy" id="35722"/>
    <lineage>
        <taxon>Eukaryota</taxon>
        <taxon>Fungi</taxon>
        <taxon>Fungi incertae sedis</taxon>
        <taxon>Mucoromycota</taxon>
        <taxon>Mucoromycotina</taxon>
        <taxon>Mucoromycetes</taxon>
        <taxon>Mucorales</taxon>
        <taxon>Mucorineae</taxon>
        <taxon>Mucoraceae</taxon>
        <taxon>Parasitella</taxon>
    </lineage>
</organism>
<dbReference type="STRING" id="35722.A0A0B7NJA5"/>
<dbReference type="AlphaFoldDB" id="A0A0B7NJA5"/>
<dbReference type="InterPro" id="IPR043129">
    <property type="entry name" value="ATPase_NBD"/>
</dbReference>
<reference evidence="2 3" key="1">
    <citation type="submission" date="2014-09" db="EMBL/GenBank/DDBJ databases">
        <authorList>
            <person name="Ellenberger Sabrina"/>
        </authorList>
    </citation>
    <scope>NUCLEOTIDE SEQUENCE [LARGE SCALE GENOMIC DNA]</scope>
    <source>
        <strain evidence="2 3">CBS 412.66</strain>
    </source>
</reference>
<keyword evidence="1" id="KW-0175">Coiled coil</keyword>
<dbReference type="PANTHER" id="PTHR14187">
    <property type="entry name" value="ALPHA KINASE/ELONGATION FACTOR 2 KINASE"/>
    <property type="match status" value="1"/>
</dbReference>
<sequence length="956" mass="109057">MNIQENQIIKEIRYWCLIYVSNDQLQISMFSENDRNSLRSVIPHLMYLDLLKSINHPDIKIRTTFKKFHDFLDDKNFNEIQKNALQTSLKENDFYSLANESQVVLLSDIEAAALFIARHQKENIAIVSLSSNQMVETIASKQQVEIVTHKELGINTLSDMKDEFITTVSESVKNIQIEYDSEWKHLKKQSSEISLNDKWYFRSINDDFTVTFSWEKTEKIARHINIALDKVKINANGQKLVFIDDLGYFDTYFKKQVSDMSLITPDQREESLKKVKDAQKGLQDAKKVEYDCHRKHQASRLVEDSNCEALRQKLEEATRAVEDAACNVNQAVSEERDTWLKTSALVGADDLMKGAMEGCKPISTDVPIYKFGLKTGIKKISVPDKNYTTLVVIDFGTAYTKVKVYNLVEVEWMQKLERSFLTVAVYDDKEKELIDFDKNAMMRYLNPQNESDGHLRLLKSFKLMLETITNDSDIDNIRAKIAGYLGMIYKSIELDPTSCDVRFCFSYPSVWSQRAIQVMRQSISDSGIPFAASKVMMIPEAEAVALSCVDLIQDIEHKEKLSKNDDIIALICDVGGGTADMSMYKFPKKNCGSKITQISGHDGALCGSHVLDNLFREVAKEKCRAVIATTDHDLEQFVYEFASNTKLAYDGSDRIDFTHTIQIKGEDFKLHITNEELRTKVFDPVFERIKDTIIEFIDTAITKPDFIYFSGRFSLSKAFRQVVKNASFARNLIFRSNDDGDWDVVNGAAEFAKNPEIVTERITTRPYFLGANLPINIETDAVVNGKEINGEMYVKGGVLCLNTKNNSVKHDQFFEYNLFASSTSNGAISLELYSDETESNNYTPEMAPRYSRDVNYTYTHFLPLKGLALGENGSFQIRIYSGYSEFIFDAIFPDAVYRLVGLDLVKLESSDEEVRHLSPEEEEKAIESRALEKEALRKRVPAEAPSVGFFAKLFKH</sequence>
<accession>A0A0B7NJA5</accession>
<keyword evidence="3" id="KW-1185">Reference proteome</keyword>
<dbReference type="Gene3D" id="3.30.420.40">
    <property type="match status" value="2"/>
</dbReference>
<protein>
    <submittedName>
        <fullName evidence="2">Uncharacterized protein</fullName>
    </submittedName>
</protein>
<dbReference type="Gene3D" id="3.90.640.10">
    <property type="entry name" value="Actin, Chain A, domain 4"/>
    <property type="match status" value="1"/>
</dbReference>
<dbReference type="PANTHER" id="PTHR14187:SF5">
    <property type="entry name" value="HEAT SHOCK 70 KDA PROTEIN 12A"/>
    <property type="match status" value="1"/>
</dbReference>
<dbReference type="CDD" id="cd10170">
    <property type="entry name" value="ASKHA_NBD_HSP70"/>
    <property type="match status" value="1"/>
</dbReference>
<gene>
    <name evidence="2" type="primary">PARPA_11774.1 scaffold 44586</name>
</gene>
<proteinExistence type="predicted"/>
<dbReference type="Proteomes" id="UP000054107">
    <property type="component" value="Unassembled WGS sequence"/>
</dbReference>
<evidence type="ECO:0000256" key="1">
    <source>
        <dbReference type="SAM" id="Coils"/>
    </source>
</evidence>
<evidence type="ECO:0000313" key="2">
    <source>
        <dbReference type="EMBL" id="CEP17477.1"/>
    </source>
</evidence>